<keyword evidence="2" id="KW-1185">Reference proteome</keyword>
<name>A0AAV5HTQ2_9ROSI</name>
<proteinExistence type="predicted"/>
<evidence type="ECO:0000313" key="2">
    <source>
        <dbReference type="Proteomes" id="UP001054252"/>
    </source>
</evidence>
<reference evidence="1 2" key="1">
    <citation type="journal article" date="2021" name="Commun. Biol.">
        <title>The genome of Shorea leprosula (Dipterocarpaceae) highlights the ecological relevance of drought in aseasonal tropical rainforests.</title>
        <authorList>
            <person name="Ng K.K.S."/>
            <person name="Kobayashi M.J."/>
            <person name="Fawcett J.A."/>
            <person name="Hatakeyama M."/>
            <person name="Paape T."/>
            <person name="Ng C.H."/>
            <person name="Ang C.C."/>
            <person name="Tnah L.H."/>
            <person name="Lee C.T."/>
            <person name="Nishiyama T."/>
            <person name="Sese J."/>
            <person name="O'Brien M.J."/>
            <person name="Copetti D."/>
            <person name="Mohd Noor M.I."/>
            <person name="Ong R.C."/>
            <person name="Putra M."/>
            <person name="Sireger I.Z."/>
            <person name="Indrioko S."/>
            <person name="Kosugi Y."/>
            <person name="Izuno A."/>
            <person name="Isagi Y."/>
            <person name="Lee S.L."/>
            <person name="Shimizu K.K."/>
        </authorList>
    </citation>
    <scope>NUCLEOTIDE SEQUENCE [LARGE SCALE GENOMIC DNA]</scope>
    <source>
        <strain evidence="1">214</strain>
    </source>
</reference>
<organism evidence="1 2">
    <name type="scientific">Rubroshorea leprosula</name>
    <dbReference type="NCBI Taxonomy" id="152421"/>
    <lineage>
        <taxon>Eukaryota</taxon>
        <taxon>Viridiplantae</taxon>
        <taxon>Streptophyta</taxon>
        <taxon>Embryophyta</taxon>
        <taxon>Tracheophyta</taxon>
        <taxon>Spermatophyta</taxon>
        <taxon>Magnoliopsida</taxon>
        <taxon>eudicotyledons</taxon>
        <taxon>Gunneridae</taxon>
        <taxon>Pentapetalae</taxon>
        <taxon>rosids</taxon>
        <taxon>malvids</taxon>
        <taxon>Malvales</taxon>
        <taxon>Dipterocarpaceae</taxon>
        <taxon>Rubroshorea</taxon>
    </lineage>
</organism>
<accession>A0AAV5HTQ2</accession>
<gene>
    <name evidence="1" type="ORF">SLEP1_g2804</name>
</gene>
<sequence>MLFITLKAKQHPVLPSDRDPVGIFPTSVLIPSEVLYPVLRRFTGELEQLVGHTLSVKAENGRLLLSICGSGHRKQLYGGNGIQVQGQQPVSATYDLYKVWYLTSMLRREPGRVLVNVDAVFMWNTREHKLSFQVRSESGEALGTLIVY</sequence>
<dbReference type="EMBL" id="BPVZ01000002">
    <property type="protein sequence ID" value="GKU88554.1"/>
    <property type="molecule type" value="Genomic_DNA"/>
</dbReference>
<protein>
    <submittedName>
        <fullName evidence="1">Uncharacterized protein</fullName>
    </submittedName>
</protein>
<dbReference type="AlphaFoldDB" id="A0AAV5HTQ2"/>
<evidence type="ECO:0000313" key="1">
    <source>
        <dbReference type="EMBL" id="GKU88554.1"/>
    </source>
</evidence>
<comment type="caution">
    <text evidence="1">The sequence shown here is derived from an EMBL/GenBank/DDBJ whole genome shotgun (WGS) entry which is preliminary data.</text>
</comment>
<dbReference type="Proteomes" id="UP001054252">
    <property type="component" value="Unassembled WGS sequence"/>
</dbReference>